<accession>A0A7C5PZZ1</accession>
<feature type="non-terminal residue" evidence="7">
    <location>
        <position position="1"/>
    </location>
</feature>
<evidence type="ECO:0000313" key="7">
    <source>
        <dbReference type="EMBL" id="HHJ64496.1"/>
    </source>
</evidence>
<comment type="caution">
    <text evidence="7">The sequence shown here is derived from an EMBL/GenBank/DDBJ whole genome shotgun (WGS) entry which is preliminary data.</text>
</comment>
<evidence type="ECO:0000256" key="4">
    <source>
        <dbReference type="ARBA" id="ARBA00022723"/>
    </source>
</evidence>
<dbReference type="PANTHER" id="PTHR30352:SF5">
    <property type="entry name" value="PYRUVATE FORMATE-LYASE 1-ACTIVATING ENZYME"/>
    <property type="match status" value="1"/>
</dbReference>
<dbReference type="InterPro" id="IPR034457">
    <property type="entry name" value="Organic_radical-activating"/>
</dbReference>
<sequence>AKLAREKGLKNVVVTAGYINPEPLEEMDRFIDAYSVDLKFFSDEAYRKYSKGRLAPVLETIKYLFGKGKWIELTTLLVPRYLDEKQLRGIAEWIGRELADWVPWHLSRFFPCYRATDLPPTPPEELERAYRIGREAGLKFVYVGNLPGNRHESTFCPSCGAEVITRRVYRVVRTALEDGRCSACGFPIAGVFEGKGSP</sequence>
<dbReference type="InterPro" id="IPR013785">
    <property type="entry name" value="Aldolase_TIM"/>
</dbReference>
<dbReference type="EMBL" id="DRNB01000225">
    <property type="protein sequence ID" value="HHJ64496.1"/>
    <property type="molecule type" value="Genomic_DNA"/>
</dbReference>
<dbReference type="SUPFAM" id="SSF102114">
    <property type="entry name" value="Radical SAM enzymes"/>
    <property type="match status" value="1"/>
</dbReference>
<dbReference type="GO" id="GO:0046872">
    <property type="term" value="F:metal ion binding"/>
    <property type="evidence" value="ECO:0007669"/>
    <property type="project" value="UniProtKB-KW"/>
</dbReference>
<dbReference type="PANTHER" id="PTHR30352">
    <property type="entry name" value="PYRUVATE FORMATE-LYASE-ACTIVATING ENZYME"/>
    <property type="match status" value="1"/>
</dbReference>
<gene>
    <name evidence="7" type="ORF">ENJ61_06270</name>
</gene>
<comment type="cofactor">
    <cofactor evidence="1">
        <name>[4Fe-4S] cluster</name>
        <dbReference type="ChEBI" id="CHEBI:49883"/>
    </cofactor>
</comment>
<keyword evidence="3" id="KW-0949">S-adenosyl-L-methionine</keyword>
<evidence type="ECO:0000256" key="6">
    <source>
        <dbReference type="ARBA" id="ARBA00023014"/>
    </source>
</evidence>
<dbReference type="Proteomes" id="UP000885792">
    <property type="component" value="Unassembled WGS sequence"/>
</dbReference>
<dbReference type="AlphaFoldDB" id="A0A7C5PZZ1"/>
<name>A0A7C5PZZ1_AQUAO</name>
<dbReference type="Gene3D" id="3.20.20.70">
    <property type="entry name" value="Aldolase class I"/>
    <property type="match status" value="1"/>
</dbReference>
<evidence type="ECO:0000256" key="2">
    <source>
        <dbReference type="ARBA" id="ARBA00022485"/>
    </source>
</evidence>
<protein>
    <submittedName>
        <fullName evidence="7">AmmeMemoRadiSam system radical SAM enzyme</fullName>
    </submittedName>
</protein>
<keyword evidence="5" id="KW-0408">Iron</keyword>
<evidence type="ECO:0000256" key="1">
    <source>
        <dbReference type="ARBA" id="ARBA00001966"/>
    </source>
</evidence>
<dbReference type="InterPro" id="IPR058240">
    <property type="entry name" value="rSAM_sf"/>
</dbReference>
<keyword evidence="2" id="KW-0004">4Fe-4S</keyword>
<dbReference type="GO" id="GO:0051539">
    <property type="term" value="F:4 iron, 4 sulfur cluster binding"/>
    <property type="evidence" value="ECO:0007669"/>
    <property type="project" value="UniProtKB-KW"/>
</dbReference>
<organism evidence="7">
    <name type="scientific">Aquifex aeolicus</name>
    <dbReference type="NCBI Taxonomy" id="63363"/>
    <lineage>
        <taxon>Bacteria</taxon>
        <taxon>Pseudomonadati</taxon>
        <taxon>Aquificota</taxon>
        <taxon>Aquificia</taxon>
        <taxon>Aquificales</taxon>
        <taxon>Aquificaceae</taxon>
        <taxon>Aquifex</taxon>
    </lineage>
</organism>
<keyword evidence="4" id="KW-0479">Metal-binding</keyword>
<proteinExistence type="predicted"/>
<keyword evidence="6" id="KW-0411">Iron-sulfur</keyword>
<reference evidence="7" key="1">
    <citation type="journal article" date="2020" name="mSystems">
        <title>Genome- and Community-Level Interaction Insights into Carbon Utilization and Element Cycling Functions of Hydrothermarchaeota in Hydrothermal Sediment.</title>
        <authorList>
            <person name="Zhou Z."/>
            <person name="Liu Y."/>
            <person name="Xu W."/>
            <person name="Pan J."/>
            <person name="Luo Z.H."/>
            <person name="Li M."/>
        </authorList>
    </citation>
    <scope>NUCLEOTIDE SEQUENCE [LARGE SCALE GENOMIC DNA]</scope>
    <source>
        <strain evidence="7">HyVt-501</strain>
    </source>
</reference>
<evidence type="ECO:0000256" key="5">
    <source>
        <dbReference type="ARBA" id="ARBA00023004"/>
    </source>
</evidence>
<evidence type="ECO:0000256" key="3">
    <source>
        <dbReference type="ARBA" id="ARBA00022691"/>
    </source>
</evidence>